<sequence length="352" mass="39709">MATEVTTRILAEGEYPHWATLVAGSPDGSGYSLPDYLDALCGAAGGSYRVLVAEREGQIVGGIALYECPSRFGTCISPRLLLYYNGIVLMPHDTKYPSQRASWHLQTLAALEQALSRMRHARLRLKSRATFTDCRVFQSHGWSIEPHFTYVVDISDLDAAWSRVDKNLRRLVGRCREQGLEMTMDGDFDAFYRLHVQTHERKGAALYLPREAFRIFIEDLRSKDLCRLYHARLPDGRAIATQLVQVSPHPVTHTLSAGADAEFLNLGASAFLRWKVFEDLARRGYKANDMTDAALNPVTHFKSQLGGDLMMCLEISRPDHPVLRLGERAISIPRRAKRRLLRMLRPAAERDA</sequence>
<evidence type="ECO:0000259" key="1">
    <source>
        <dbReference type="Pfam" id="PF13480"/>
    </source>
</evidence>
<dbReference type="InterPro" id="IPR038740">
    <property type="entry name" value="BioF2-like_GNAT_dom"/>
</dbReference>
<organism evidence="2 3">
    <name type="scientific">Dokdonella soli</name>
    <dbReference type="NCBI Taxonomy" id="529810"/>
    <lineage>
        <taxon>Bacteria</taxon>
        <taxon>Pseudomonadati</taxon>
        <taxon>Pseudomonadota</taxon>
        <taxon>Gammaproteobacteria</taxon>
        <taxon>Lysobacterales</taxon>
        <taxon>Rhodanobacteraceae</taxon>
        <taxon>Dokdonella</taxon>
    </lineage>
</organism>
<comment type="caution">
    <text evidence="2">The sequence shown here is derived from an EMBL/GenBank/DDBJ whole genome shotgun (WGS) entry which is preliminary data.</text>
</comment>
<dbReference type="Pfam" id="PF13480">
    <property type="entry name" value="Acetyltransf_6"/>
    <property type="match status" value="1"/>
</dbReference>
<gene>
    <name evidence="2" type="ORF">GCM10009105_25410</name>
</gene>
<dbReference type="SUPFAM" id="SSF55729">
    <property type="entry name" value="Acyl-CoA N-acyltransferases (Nat)"/>
    <property type="match status" value="1"/>
</dbReference>
<feature type="domain" description="BioF2-like acetyltransferase" evidence="1">
    <location>
        <begin position="163"/>
        <end position="291"/>
    </location>
</feature>
<evidence type="ECO:0000313" key="3">
    <source>
        <dbReference type="Proteomes" id="UP001501523"/>
    </source>
</evidence>
<accession>A0ABN1INS9</accession>
<name>A0ABN1INS9_9GAMM</name>
<dbReference type="RefSeq" id="WP_343791680.1">
    <property type="nucleotide sequence ID" value="NZ_BAAAEU010000015.1"/>
</dbReference>
<proteinExistence type="predicted"/>
<dbReference type="PANTHER" id="PTHR36174:SF1">
    <property type="entry name" value="LIPID II:GLYCINE GLYCYLTRANSFERASE"/>
    <property type="match status" value="1"/>
</dbReference>
<dbReference type="Gene3D" id="3.40.630.30">
    <property type="match status" value="1"/>
</dbReference>
<keyword evidence="3" id="KW-1185">Reference proteome</keyword>
<dbReference type="Proteomes" id="UP001501523">
    <property type="component" value="Unassembled WGS sequence"/>
</dbReference>
<reference evidence="2 3" key="1">
    <citation type="journal article" date="2019" name="Int. J. Syst. Evol. Microbiol.">
        <title>The Global Catalogue of Microorganisms (GCM) 10K type strain sequencing project: providing services to taxonomists for standard genome sequencing and annotation.</title>
        <authorList>
            <consortium name="The Broad Institute Genomics Platform"/>
            <consortium name="The Broad Institute Genome Sequencing Center for Infectious Disease"/>
            <person name="Wu L."/>
            <person name="Ma J."/>
        </authorList>
    </citation>
    <scope>NUCLEOTIDE SEQUENCE [LARGE SCALE GENOMIC DNA]</scope>
    <source>
        <strain evidence="2 3">JCM 15421</strain>
    </source>
</reference>
<dbReference type="InterPro" id="IPR016181">
    <property type="entry name" value="Acyl_CoA_acyltransferase"/>
</dbReference>
<protein>
    <recommendedName>
        <fullName evidence="1">BioF2-like acetyltransferase domain-containing protein</fullName>
    </recommendedName>
</protein>
<dbReference type="PANTHER" id="PTHR36174">
    <property type="entry name" value="LIPID II:GLYCINE GLYCYLTRANSFERASE"/>
    <property type="match status" value="1"/>
</dbReference>
<evidence type="ECO:0000313" key="2">
    <source>
        <dbReference type="EMBL" id="GAA0717956.1"/>
    </source>
</evidence>
<dbReference type="InterPro" id="IPR050644">
    <property type="entry name" value="PG_Glycine_Bridge_Synth"/>
</dbReference>
<dbReference type="EMBL" id="BAAAEU010000015">
    <property type="protein sequence ID" value="GAA0717956.1"/>
    <property type="molecule type" value="Genomic_DNA"/>
</dbReference>